<reference evidence="1 2" key="1">
    <citation type="submission" date="2020-03" db="EMBL/GenBank/DDBJ databases">
        <title>Nocardioides sp. nov., isolated from fish.</title>
        <authorList>
            <person name="Hyun D.-W."/>
            <person name="Bae J.-W."/>
        </authorList>
    </citation>
    <scope>NUCLEOTIDE SEQUENCE [LARGE SCALE GENOMIC DNA]</scope>
    <source>
        <strain evidence="1 2">HDW12A</strain>
    </source>
</reference>
<gene>
    <name evidence="1" type="ORF">G7071_18245</name>
</gene>
<keyword evidence="2" id="KW-1185">Reference proteome</keyword>
<sequence length="188" mass="19985">MPPPADRPLEGPDAAAVVAADPFWSVVRRHHRDVDIVVLPPGDVPDLTPAPGDVPGDTDTLRAAFDEDVAELWKHLGQPDTRPGVRWTPAPNRGAVALEGRVAAEDVAPDVAAATLRRAVQRLAGEGWHVLVPPGGIPRVAAGQARRTGRRTAQVVHVPEPRRLLLVVRSEPIPAPRITADTLLGGAR</sequence>
<dbReference type="Proteomes" id="UP000502035">
    <property type="component" value="Chromosome"/>
</dbReference>
<organism evidence="1 2">
    <name type="scientific">Nocardioides piscis</name>
    <dbReference type="NCBI Taxonomy" id="2714938"/>
    <lineage>
        <taxon>Bacteria</taxon>
        <taxon>Bacillati</taxon>
        <taxon>Actinomycetota</taxon>
        <taxon>Actinomycetes</taxon>
        <taxon>Propionibacteriales</taxon>
        <taxon>Nocardioidaceae</taxon>
        <taxon>Nocardioides</taxon>
    </lineage>
</organism>
<protein>
    <submittedName>
        <fullName evidence="1">Uncharacterized protein</fullName>
    </submittedName>
</protein>
<dbReference type="RefSeq" id="WP_166320769.1">
    <property type="nucleotide sequence ID" value="NZ_CP049866.1"/>
</dbReference>
<dbReference type="AlphaFoldDB" id="A0A6G7YK37"/>
<evidence type="ECO:0000313" key="1">
    <source>
        <dbReference type="EMBL" id="QIK77086.1"/>
    </source>
</evidence>
<accession>A0A6G7YK37</accession>
<dbReference type="EMBL" id="CP049866">
    <property type="protein sequence ID" value="QIK77086.1"/>
    <property type="molecule type" value="Genomic_DNA"/>
</dbReference>
<evidence type="ECO:0000313" key="2">
    <source>
        <dbReference type="Proteomes" id="UP000502035"/>
    </source>
</evidence>
<dbReference type="KEGG" id="npi:G7071_18245"/>
<proteinExistence type="predicted"/>
<name>A0A6G7YK37_9ACTN</name>